<keyword evidence="10 14" id="KW-0520">NAD</keyword>
<dbReference type="EC" id="7.1.1.-" evidence="14"/>
<dbReference type="Gene3D" id="3.40.50.12280">
    <property type="match status" value="1"/>
</dbReference>
<accession>A0A2P4UK72</accession>
<evidence type="ECO:0000256" key="15">
    <source>
        <dbReference type="RuleBase" id="RU004464"/>
    </source>
</evidence>
<dbReference type="GO" id="GO:0005886">
    <property type="term" value="C:plasma membrane"/>
    <property type="evidence" value="ECO:0007669"/>
    <property type="project" value="UniProtKB-SubCell"/>
</dbReference>
<evidence type="ECO:0000256" key="13">
    <source>
        <dbReference type="ARBA" id="ARBA00062767"/>
    </source>
</evidence>
<evidence type="ECO:0000256" key="10">
    <source>
        <dbReference type="ARBA" id="ARBA00023027"/>
    </source>
</evidence>
<name>A0A2P4UK72_9ACTN</name>
<comment type="function">
    <text evidence="12 14">NDH-1 shuttles electrons from NADH, via FMN and iron-sulfur (Fe-S) centers, to quinones in the respiratory chain. The immediate electron acceptor for the enzyme in this species is believed to be a menaquinone. Couples the redox reaction to proton translocation (for every two electrons transferred, four hydrogen ions are translocated across the cytoplasmic membrane), and thus conserves the redox energy in a proton gradient.</text>
</comment>
<feature type="region of interest" description="Disordered" evidence="16">
    <location>
        <begin position="189"/>
        <end position="237"/>
    </location>
</feature>
<feature type="domain" description="NADH:ubiquinone oxidoreductase-like 20kDa subunit" evidence="17">
    <location>
        <begin position="43"/>
        <end position="153"/>
    </location>
</feature>
<evidence type="ECO:0000256" key="11">
    <source>
        <dbReference type="ARBA" id="ARBA00023136"/>
    </source>
</evidence>
<evidence type="ECO:0000256" key="7">
    <source>
        <dbReference type="ARBA" id="ARBA00022967"/>
    </source>
</evidence>
<dbReference type="GO" id="GO:0009060">
    <property type="term" value="P:aerobic respiration"/>
    <property type="evidence" value="ECO:0007669"/>
    <property type="project" value="TreeGrafter"/>
</dbReference>
<sequence>MSAVDLPPPGIGPLSRIAPKPMRFVLNWGRRYSLWVFNFGLACCAIEFIATSMSRHDFIRLGVIPFAPGPRQADLMVVSGTVSDKMAPAIKRLYEQMPEPKYVISFGACSNCGGPYWDSYCVTKGVDQIIPVDVYVPGCPPRPEALLHGIVKLQEKIAAESLGERYSGDGEPVAPAPAPRVLEATVLRRPLVTPPPPPEPAGPDDVTTPLAVVADETDETHDPTIIPGLADDERGNP</sequence>
<comment type="catalytic activity">
    <reaction evidence="14">
        <text>a quinone + NADH + 5 H(+)(in) = a quinol + NAD(+) + 4 H(+)(out)</text>
        <dbReference type="Rhea" id="RHEA:57888"/>
        <dbReference type="ChEBI" id="CHEBI:15378"/>
        <dbReference type="ChEBI" id="CHEBI:24646"/>
        <dbReference type="ChEBI" id="CHEBI:57540"/>
        <dbReference type="ChEBI" id="CHEBI:57945"/>
        <dbReference type="ChEBI" id="CHEBI:132124"/>
    </reaction>
</comment>
<evidence type="ECO:0000256" key="4">
    <source>
        <dbReference type="ARBA" id="ARBA00022485"/>
    </source>
</evidence>
<keyword evidence="6 14" id="KW-0479">Metal-binding</keyword>
<evidence type="ECO:0000259" key="17">
    <source>
        <dbReference type="Pfam" id="PF01058"/>
    </source>
</evidence>
<dbReference type="FunFam" id="3.40.50.12280:FF:000002">
    <property type="entry name" value="NADH-quinone oxidoreductase subunit B"/>
    <property type="match status" value="1"/>
</dbReference>
<comment type="similarity">
    <text evidence="1 14 15">Belongs to the complex I 20 kDa subunit family.</text>
</comment>
<evidence type="ECO:0000256" key="16">
    <source>
        <dbReference type="SAM" id="MobiDB-lite"/>
    </source>
</evidence>
<proteinExistence type="inferred from homology"/>
<keyword evidence="5 14" id="KW-0874">Quinone</keyword>
<evidence type="ECO:0000256" key="14">
    <source>
        <dbReference type="HAMAP-Rule" id="MF_01356"/>
    </source>
</evidence>
<dbReference type="NCBIfam" id="TIGR01957">
    <property type="entry name" value="nuoB_fam"/>
    <property type="match status" value="1"/>
</dbReference>
<evidence type="ECO:0000256" key="9">
    <source>
        <dbReference type="ARBA" id="ARBA00023014"/>
    </source>
</evidence>
<keyword evidence="7 14" id="KW-1278">Translocase</keyword>
<gene>
    <name evidence="14 18" type="primary">nuoB</name>
    <name evidence="18" type="ORF">BTM25_41100</name>
</gene>
<dbReference type="EMBL" id="MTBP01000002">
    <property type="protein sequence ID" value="POM25462.1"/>
    <property type="molecule type" value="Genomic_DNA"/>
</dbReference>
<dbReference type="GO" id="GO:0048038">
    <property type="term" value="F:quinone binding"/>
    <property type="evidence" value="ECO:0007669"/>
    <property type="project" value="UniProtKB-KW"/>
</dbReference>
<feature type="binding site" evidence="14">
    <location>
        <position position="109"/>
    </location>
    <ligand>
        <name>[4Fe-4S] cluster</name>
        <dbReference type="ChEBI" id="CHEBI:49883"/>
    </ligand>
</feature>
<keyword evidence="11 14" id="KW-0472">Membrane</keyword>
<evidence type="ECO:0000256" key="12">
    <source>
        <dbReference type="ARBA" id="ARBA00059953"/>
    </source>
</evidence>
<dbReference type="SUPFAM" id="SSF56770">
    <property type="entry name" value="HydA/Nqo6-like"/>
    <property type="match status" value="1"/>
</dbReference>
<protein>
    <recommendedName>
        <fullName evidence="14">NADH-quinone oxidoreductase subunit B</fullName>
        <ecNumber evidence="14">7.1.1.-</ecNumber>
    </recommendedName>
    <alternativeName>
        <fullName evidence="14">NADH dehydrogenase I subunit B</fullName>
    </alternativeName>
    <alternativeName>
        <fullName evidence="14">NDH-1 subunit B</fullName>
    </alternativeName>
</protein>
<keyword evidence="3 14" id="KW-1003">Cell membrane</keyword>
<dbReference type="PANTHER" id="PTHR11995">
    <property type="entry name" value="NADH DEHYDROGENASE"/>
    <property type="match status" value="1"/>
</dbReference>
<feature type="binding site" evidence="14">
    <location>
        <position position="44"/>
    </location>
    <ligand>
        <name>[4Fe-4S] cluster</name>
        <dbReference type="ChEBI" id="CHEBI:49883"/>
    </ligand>
</feature>
<evidence type="ECO:0000256" key="2">
    <source>
        <dbReference type="ARBA" id="ARBA00022448"/>
    </source>
</evidence>
<dbReference type="GO" id="GO:0051539">
    <property type="term" value="F:4 iron, 4 sulfur cluster binding"/>
    <property type="evidence" value="ECO:0007669"/>
    <property type="project" value="UniProtKB-KW"/>
</dbReference>
<keyword evidence="8 14" id="KW-0408">Iron</keyword>
<dbReference type="HAMAP" id="MF_01356">
    <property type="entry name" value="NDH1_NuoB"/>
    <property type="match status" value="1"/>
</dbReference>
<comment type="subunit">
    <text evidence="13 14">NDH-1 is composed of 14 different subunits. Subunits NuoB, C, D, E, F, and G constitute the peripheral sector of the complex.</text>
</comment>
<dbReference type="GO" id="GO:0045271">
    <property type="term" value="C:respiratory chain complex I"/>
    <property type="evidence" value="ECO:0007669"/>
    <property type="project" value="TreeGrafter"/>
</dbReference>
<feature type="binding site" evidence="14">
    <location>
        <position position="139"/>
    </location>
    <ligand>
        <name>[4Fe-4S] cluster</name>
        <dbReference type="ChEBI" id="CHEBI:49883"/>
    </ligand>
</feature>
<evidence type="ECO:0000256" key="5">
    <source>
        <dbReference type="ARBA" id="ARBA00022719"/>
    </source>
</evidence>
<feature type="compositionally biased region" description="Pro residues" evidence="16">
    <location>
        <begin position="192"/>
        <end position="201"/>
    </location>
</feature>
<keyword evidence="4 14" id="KW-0004">4Fe-4S</keyword>
<organism evidence="18 19">
    <name type="scientific">Actinomadura rubteroloni</name>
    <dbReference type="NCBI Taxonomy" id="1926885"/>
    <lineage>
        <taxon>Bacteria</taxon>
        <taxon>Bacillati</taxon>
        <taxon>Actinomycetota</taxon>
        <taxon>Actinomycetes</taxon>
        <taxon>Streptosporangiales</taxon>
        <taxon>Thermomonosporaceae</taxon>
        <taxon>Actinomadura</taxon>
    </lineage>
</organism>
<dbReference type="PANTHER" id="PTHR11995:SF33">
    <property type="entry name" value="NADH-QUINONE OXIDOREDUCTASE SUBUNIT B 2"/>
    <property type="match status" value="1"/>
</dbReference>
<evidence type="ECO:0000313" key="19">
    <source>
        <dbReference type="Proteomes" id="UP000242367"/>
    </source>
</evidence>
<keyword evidence="19" id="KW-1185">Reference proteome</keyword>
<dbReference type="InterPro" id="IPR006138">
    <property type="entry name" value="NADH_UQ_OxRdtase_20Kd_su"/>
</dbReference>
<dbReference type="GO" id="GO:0050136">
    <property type="term" value="F:NADH dehydrogenase (quinone) (non-electrogenic) activity"/>
    <property type="evidence" value="ECO:0007669"/>
    <property type="project" value="UniProtKB-UniRule"/>
</dbReference>
<dbReference type="GO" id="GO:0005506">
    <property type="term" value="F:iron ion binding"/>
    <property type="evidence" value="ECO:0007669"/>
    <property type="project" value="UniProtKB-UniRule"/>
</dbReference>
<dbReference type="AlphaFoldDB" id="A0A2P4UK72"/>
<dbReference type="Pfam" id="PF01058">
    <property type="entry name" value="Oxidored_q6"/>
    <property type="match status" value="1"/>
</dbReference>
<comment type="subcellular location">
    <subcellularLocation>
        <location evidence="14">Cell membrane</location>
        <topology evidence="14">Peripheral membrane protein</topology>
        <orientation evidence="14">Cytoplasmic side</orientation>
    </subcellularLocation>
</comment>
<comment type="cofactor">
    <cofactor evidence="14">
        <name>[4Fe-4S] cluster</name>
        <dbReference type="ChEBI" id="CHEBI:49883"/>
    </cofactor>
    <text evidence="14">Binds 1 [4Fe-4S] cluster.</text>
</comment>
<evidence type="ECO:0000256" key="8">
    <source>
        <dbReference type="ARBA" id="ARBA00023004"/>
    </source>
</evidence>
<evidence type="ECO:0000256" key="6">
    <source>
        <dbReference type="ARBA" id="ARBA00022723"/>
    </source>
</evidence>
<comment type="caution">
    <text evidence="18">The sequence shown here is derived from an EMBL/GenBank/DDBJ whole genome shotgun (WGS) entry which is preliminary data.</text>
</comment>
<dbReference type="Proteomes" id="UP000242367">
    <property type="component" value="Unassembled WGS sequence"/>
</dbReference>
<dbReference type="NCBIfam" id="NF005012">
    <property type="entry name" value="PRK06411.1"/>
    <property type="match status" value="1"/>
</dbReference>
<evidence type="ECO:0000256" key="1">
    <source>
        <dbReference type="ARBA" id="ARBA00009173"/>
    </source>
</evidence>
<dbReference type="InterPro" id="IPR006137">
    <property type="entry name" value="NADH_UbQ_OxRdtase-like_20kDa"/>
</dbReference>
<dbReference type="GO" id="GO:0008137">
    <property type="term" value="F:NADH dehydrogenase (ubiquinone) activity"/>
    <property type="evidence" value="ECO:0007669"/>
    <property type="project" value="InterPro"/>
</dbReference>
<dbReference type="GO" id="GO:0015990">
    <property type="term" value="P:electron transport coupled proton transport"/>
    <property type="evidence" value="ECO:0007669"/>
    <property type="project" value="TreeGrafter"/>
</dbReference>
<keyword evidence="2 14" id="KW-0813">Transport</keyword>
<feature type="binding site" evidence="14">
    <location>
        <position position="43"/>
    </location>
    <ligand>
        <name>[4Fe-4S] cluster</name>
        <dbReference type="ChEBI" id="CHEBI:49883"/>
    </ligand>
</feature>
<evidence type="ECO:0000256" key="3">
    <source>
        <dbReference type="ARBA" id="ARBA00022475"/>
    </source>
</evidence>
<keyword evidence="18" id="KW-0560">Oxidoreductase</keyword>
<reference evidence="18 19" key="1">
    <citation type="journal article" date="2017" name="Chemistry">
        <title>Isolation, Biosynthesis and Chemical Modifications of Rubterolones A-F: Rare Tropolone Alkaloids from Actinomadura sp. 5-2.</title>
        <authorList>
            <person name="Guo H."/>
            <person name="Benndorf R."/>
            <person name="Leichnitz D."/>
            <person name="Klassen J.L."/>
            <person name="Vollmers J."/>
            <person name="Gorls H."/>
            <person name="Steinacker M."/>
            <person name="Weigel C."/>
            <person name="Dahse H.M."/>
            <person name="Kaster A.K."/>
            <person name="de Beer Z.W."/>
            <person name="Poulsen M."/>
            <person name="Beemelmanns C."/>
        </authorList>
    </citation>
    <scope>NUCLEOTIDE SEQUENCE [LARGE SCALE GENOMIC DNA]</scope>
    <source>
        <strain evidence="18 19">5-2</strain>
    </source>
</reference>
<keyword evidence="9 14" id="KW-0411">Iron-sulfur</keyword>
<evidence type="ECO:0000313" key="18">
    <source>
        <dbReference type="EMBL" id="POM25462.1"/>
    </source>
</evidence>